<evidence type="ECO:0008006" key="4">
    <source>
        <dbReference type="Google" id="ProtNLM"/>
    </source>
</evidence>
<sequence>MSMQKSIPKKILLAILSCLGWFALITQLYLNVSSHQVSVPESVTRYFSYFTLLTNLMVAAYCTVLWLAPGSRMGAFFSRTQTATAITVYITIVALIYNIVLRSLWQPQGLQKVLDQLLHTIIPVLFILYWCVFVKKHTLQWNNFLPWLWYPFIYLVFILIRGAFSGFYPYPFIHAGEIGMQQTLINAGGIAILFMVMSLAFIGIGKLWSRRK</sequence>
<name>A0A1T5P429_9BACT</name>
<feature type="transmembrane region" description="Helical" evidence="1">
    <location>
        <begin position="144"/>
        <end position="164"/>
    </location>
</feature>
<reference evidence="2 3" key="1">
    <citation type="submission" date="2017-02" db="EMBL/GenBank/DDBJ databases">
        <authorList>
            <person name="Peterson S.W."/>
        </authorList>
    </citation>
    <scope>NUCLEOTIDE SEQUENCE [LARGE SCALE GENOMIC DNA]</scope>
    <source>
        <strain evidence="2 3">DSM 18108</strain>
    </source>
</reference>
<feature type="transmembrane region" description="Helical" evidence="1">
    <location>
        <begin position="184"/>
        <end position="208"/>
    </location>
</feature>
<evidence type="ECO:0000313" key="2">
    <source>
        <dbReference type="EMBL" id="SKD07059.1"/>
    </source>
</evidence>
<dbReference type="STRING" id="393003.SAMN05660461_3677"/>
<dbReference type="InterPro" id="IPR049713">
    <property type="entry name" value="Pr6Pr-like"/>
</dbReference>
<dbReference type="NCBIfam" id="NF038065">
    <property type="entry name" value="Pr6Pr"/>
    <property type="match status" value="1"/>
</dbReference>
<feature type="transmembrane region" description="Helical" evidence="1">
    <location>
        <begin position="46"/>
        <end position="68"/>
    </location>
</feature>
<feature type="transmembrane region" description="Helical" evidence="1">
    <location>
        <begin position="80"/>
        <end position="101"/>
    </location>
</feature>
<evidence type="ECO:0000256" key="1">
    <source>
        <dbReference type="SAM" id="Phobius"/>
    </source>
</evidence>
<evidence type="ECO:0000313" key="3">
    <source>
        <dbReference type="Proteomes" id="UP000190166"/>
    </source>
</evidence>
<gene>
    <name evidence="2" type="ORF">SAMN05660461_3677</name>
</gene>
<feature type="transmembrane region" description="Helical" evidence="1">
    <location>
        <begin position="113"/>
        <end position="132"/>
    </location>
</feature>
<accession>A0A1T5P429</accession>
<dbReference type="Proteomes" id="UP000190166">
    <property type="component" value="Unassembled WGS sequence"/>
</dbReference>
<keyword evidence="1" id="KW-1133">Transmembrane helix</keyword>
<dbReference type="AlphaFoldDB" id="A0A1T5P429"/>
<protein>
    <recommendedName>
        <fullName evidence="4">FAR-17a/AIG1-like protein</fullName>
    </recommendedName>
</protein>
<organism evidence="2 3">
    <name type="scientific">Chitinophaga ginsengisegetis</name>
    <dbReference type="NCBI Taxonomy" id="393003"/>
    <lineage>
        <taxon>Bacteria</taxon>
        <taxon>Pseudomonadati</taxon>
        <taxon>Bacteroidota</taxon>
        <taxon>Chitinophagia</taxon>
        <taxon>Chitinophagales</taxon>
        <taxon>Chitinophagaceae</taxon>
        <taxon>Chitinophaga</taxon>
    </lineage>
</organism>
<dbReference type="EMBL" id="FUZZ01000002">
    <property type="protein sequence ID" value="SKD07059.1"/>
    <property type="molecule type" value="Genomic_DNA"/>
</dbReference>
<keyword evidence="1" id="KW-0812">Transmembrane</keyword>
<keyword evidence="3" id="KW-1185">Reference proteome</keyword>
<proteinExistence type="predicted"/>
<keyword evidence="1" id="KW-0472">Membrane</keyword>
<dbReference type="RefSeq" id="WP_079470929.1">
    <property type="nucleotide sequence ID" value="NZ_FUZZ01000002.1"/>
</dbReference>